<dbReference type="EMBL" id="SNZR01000011">
    <property type="protein sequence ID" value="TDR94530.1"/>
    <property type="molecule type" value="Genomic_DNA"/>
</dbReference>
<dbReference type="PIRSF" id="PIRSF017082">
    <property type="entry name" value="YflP"/>
    <property type="match status" value="1"/>
</dbReference>
<gene>
    <name evidence="3" type="ORF">EV668_1818</name>
</gene>
<dbReference type="SUPFAM" id="SSF53850">
    <property type="entry name" value="Periplasmic binding protein-like II"/>
    <property type="match status" value="1"/>
</dbReference>
<feature type="chain" id="PRO_5020339643" evidence="2">
    <location>
        <begin position="23"/>
        <end position="325"/>
    </location>
</feature>
<protein>
    <submittedName>
        <fullName evidence="3">Tripartite-type tricarboxylate transporter receptor subunit TctC</fullName>
    </submittedName>
</protein>
<comment type="similarity">
    <text evidence="1">Belongs to the UPF0065 (bug) family.</text>
</comment>
<proteinExistence type="inferred from homology"/>
<dbReference type="PANTHER" id="PTHR42928:SF5">
    <property type="entry name" value="BLR1237 PROTEIN"/>
    <property type="match status" value="1"/>
</dbReference>
<dbReference type="InterPro" id="IPR042100">
    <property type="entry name" value="Bug_dom1"/>
</dbReference>
<dbReference type="PANTHER" id="PTHR42928">
    <property type="entry name" value="TRICARBOXYLATE-BINDING PROTEIN"/>
    <property type="match status" value="1"/>
</dbReference>
<dbReference type="Gene3D" id="3.40.190.10">
    <property type="entry name" value="Periplasmic binding protein-like II"/>
    <property type="match status" value="1"/>
</dbReference>
<dbReference type="OrthoDB" id="7374807at2"/>
<evidence type="ECO:0000256" key="1">
    <source>
        <dbReference type="ARBA" id="ARBA00006987"/>
    </source>
</evidence>
<feature type="signal peptide" evidence="2">
    <location>
        <begin position="1"/>
        <end position="22"/>
    </location>
</feature>
<dbReference type="Pfam" id="PF03401">
    <property type="entry name" value="TctC"/>
    <property type="match status" value="1"/>
</dbReference>
<dbReference type="Gene3D" id="3.40.190.150">
    <property type="entry name" value="Bordetella uptake gene, domain 1"/>
    <property type="match status" value="1"/>
</dbReference>
<evidence type="ECO:0000256" key="2">
    <source>
        <dbReference type="SAM" id="SignalP"/>
    </source>
</evidence>
<evidence type="ECO:0000313" key="3">
    <source>
        <dbReference type="EMBL" id="TDR94530.1"/>
    </source>
</evidence>
<dbReference type="Proteomes" id="UP000295122">
    <property type="component" value="Unassembled WGS sequence"/>
</dbReference>
<keyword evidence="3" id="KW-0675">Receptor</keyword>
<accession>A0A4R7C7C0</accession>
<organism evidence="3 4">
    <name type="scientific">Enterovirga rhinocerotis</name>
    <dbReference type="NCBI Taxonomy" id="1339210"/>
    <lineage>
        <taxon>Bacteria</taxon>
        <taxon>Pseudomonadati</taxon>
        <taxon>Pseudomonadota</taxon>
        <taxon>Alphaproteobacteria</taxon>
        <taxon>Hyphomicrobiales</taxon>
        <taxon>Methylobacteriaceae</taxon>
        <taxon>Enterovirga</taxon>
    </lineage>
</organism>
<name>A0A4R7C7C0_9HYPH</name>
<dbReference type="AlphaFoldDB" id="A0A4R7C7C0"/>
<dbReference type="InterPro" id="IPR005064">
    <property type="entry name" value="BUG"/>
</dbReference>
<reference evidence="3 4" key="1">
    <citation type="submission" date="2019-03" db="EMBL/GenBank/DDBJ databases">
        <title>Genomic Encyclopedia of Type Strains, Phase IV (KMG-IV): sequencing the most valuable type-strain genomes for metagenomic binning, comparative biology and taxonomic classification.</title>
        <authorList>
            <person name="Goeker M."/>
        </authorList>
    </citation>
    <scope>NUCLEOTIDE SEQUENCE [LARGE SCALE GENOMIC DNA]</scope>
    <source>
        <strain evidence="3 4">DSM 25903</strain>
    </source>
</reference>
<dbReference type="RefSeq" id="WP_133769412.1">
    <property type="nucleotide sequence ID" value="NZ_SNZR01000011.1"/>
</dbReference>
<evidence type="ECO:0000313" key="4">
    <source>
        <dbReference type="Proteomes" id="UP000295122"/>
    </source>
</evidence>
<keyword evidence="2" id="KW-0732">Signal</keyword>
<sequence length="325" mass="34351">MIARFFAATVLSIATVAGAASAQDYPTRPITMVIPFAAGGPTDVLGRVMAERMSQTLGQQVIVENVGGAGGMTGSQRVAKAQPDGYSFLLGTVGTHAQNQTLYARPLYDAEKDFMPVALIAEVPLILVTRKDFPANTLPEFVAHVKANQDKLNFASAGNGSAVHLGCLLLNAAMGTKVQHIPYRGSAPAMTDLQGGRTDFMCEIVSTALPQIEGGTIKAVATLTKTRSPVLKDLPTADESGLKGFEAYTWNAFFLPKGTPAPIAKKLHDATVEAMGNEAVKKRLEGLGAMLVSADRTSPEYLSTFIASEVKKWAEPIKASGISIQ</sequence>
<keyword evidence="4" id="KW-1185">Reference proteome</keyword>
<comment type="caution">
    <text evidence="3">The sequence shown here is derived from an EMBL/GenBank/DDBJ whole genome shotgun (WGS) entry which is preliminary data.</text>
</comment>